<accession>A0A8E4G8U7</accession>
<evidence type="ECO:0000313" key="2">
    <source>
        <dbReference type="EMBL" id="CAD1796972.1"/>
    </source>
</evidence>
<reference evidence="1 3" key="1">
    <citation type="submission" date="2020-07" db="EMBL/GenBank/DDBJ databases">
        <authorList>
            <person name="Teixeira M."/>
        </authorList>
    </citation>
    <scope>NUCLEOTIDE SEQUENCE</scope>
    <source>
        <strain evidence="2">1</strain>
        <strain evidence="1">Xanthomonas sp. CPBF 367</strain>
    </source>
</reference>
<sequence length="90" mass="10132">MRRPSSADIEAKLLEEYGVLLNSADAAQVLRYPSANALTKARRKGTLKLPMMRIANRRGWWTTPQELAHYLTALSAGNRPHREEAAQEQS</sequence>
<name>A0A8E4G8U7_9XANT</name>
<dbReference type="EMBL" id="LR824641">
    <property type="protein sequence ID" value="CAD0341869.1"/>
    <property type="molecule type" value="Genomic_DNA"/>
</dbReference>
<dbReference type="KEGG" id="xeu:XSP_003836"/>
<proteinExistence type="predicted"/>
<dbReference type="Proteomes" id="UP000515493">
    <property type="component" value="Chromosome"/>
</dbReference>
<dbReference type="AlphaFoldDB" id="A0A8E4G8U7"/>
<organism evidence="1">
    <name type="scientific">Xanthomonas euroxanthea</name>
    <dbReference type="NCBI Taxonomy" id="2259622"/>
    <lineage>
        <taxon>Bacteria</taxon>
        <taxon>Pseudomonadati</taxon>
        <taxon>Pseudomonadota</taxon>
        <taxon>Gammaproteobacteria</taxon>
        <taxon>Lysobacterales</taxon>
        <taxon>Lysobacteraceae</taxon>
        <taxon>Xanthomonas</taxon>
    </lineage>
</organism>
<dbReference type="EMBL" id="LR861803">
    <property type="protein sequence ID" value="CAD1796972.1"/>
    <property type="molecule type" value="Genomic_DNA"/>
</dbReference>
<dbReference type="GeneID" id="79391132"/>
<protein>
    <submittedName>
        <fullName evidence="1">Uncharacterized protein</fullName>
    </submittedName>
</protein>
<evidence type="ECO:0000313" key="1">
    <source>
        <dbReference type="EMBL" id="CAD0341869.1"/>
    </source>
</evidence>
<evidence type="ECO:0000313" key="3">
    <source>
        <dbReference type="Proteomes" id="UP000515493"/>
    </source>
</evidence>
<gene>
    <name evidence="1" type="ORF">XSP_003836</name>
</gene>
<dbReference type="RefSeq" id="WP_126943003.1">
    <property type="nucleotide sequence ID" value="NZ_LR861803.1"/>
</dbReference>